<dbReference type="AlphaFoldDB" id="A0A841FBH3"/>
<comment type="caution">
    <text evidence="1">The sequence shown here is derived from an EMBL/GenBank/DDBJ whole genome shotgun (WGS) entry which is preliminary data.</text>
</comment>
<accession>A0A841FBH3</accession>
<sequence>MTRWSGATTGVQQISVWDSVEEIRRIHGHGGRTELRWLDQPATPAEALNGDTS</sequence>
<evidence type="ECO:0000313" key="2">
    <source>
        <dbReference type="Proteomes" id="UP000548476"/>
    </source>
</evidence>
<dbReference type="EMBL" id="JACHGT010000003">
    <property type="protein sequence ID" value="MBB6033606.1"/>
    <property type="molecule type" value="Genomic_DNA"/>
</dbReference>
<protein>
    <submittedName>
        <fullName evidence="1">Uncharacterized protein</fullName>
    </submittedName>
</protein>
<keyword evidence="2" id="KW-1185">Reference proteome</keyword>
<organism evidence="1 2">
    <name type="scientific">Phytomonospora endophytica</name>
    <dbReference type="NCBI Taxonomy" id="714109"/>
    <lineage>
        <taxon>Bacteria</taxon>
        <taxon>Bacillati</taxon>
        <taxon>Actinomycetota</taxon>
        <taxon>Actinomycetes</taxon>
        <taxon>Micromonosporales</taxon>
        <taxon>Micromonosporaceae</taxon>
        <taxon>Phytomonospora</taxon>
    </lineage>
</organism>
<gene>
    <name evidence="1" type="ORF">HNR73_001456</name>
</gene>
<reference evidence="1 2" key="1">
    <citation type="submission" date="2020-08" db="EMBL/GenBank/DDBJ databases">
        <title>Genomic Encyclopedia of Type Strains, Phase IV (KMG-IV): sequencing the most valuable type-strain genomes for metagenomic binning, comparative biology and taxonomic classification.</title>
        <authorList>
            <person name="Goeker M."/>
        </authorList>
    </citation>
    <scope>NUCLEOTIDE SEQUENCE [LARGE SCALE GENOMIC DNA]</scope>
    <source>
        <strain evidence="1 2">YIM 65646</strain>
    </source>
</reference>
<dbReference type="Proteomes" id="UP000548476">
    <property type="component" value="Unassembled WGS sequence"/>
</dbReference>
<proteinExistence type="predicted"/>
<dbReference type="RefSeq" id="WP_203685881.1">
    <property type="nucleotide sequence ID" value="NZ_BONT01000014.1"/>
</dbReference>
<evidence type="ECO:0000313" key="1">
    <source>
        <dbReference type="EMBL" id="MBB6033606.1"/>
    </source>
</evidence>
<name>A0A841FBH3_9ACTN</name>